<evidence type="ECO:0000313" key="2">
    <source>
        <dbReference type="EMBL" id="KAK7283055.1"/>
    </source>
</evidence>
<feature type="compositionally biased region" description="Basic and acidic residues" evidence="1">
    <location>
        <begin position="144"/>
        <end position="153"/>
    </location>
</feature>
<protein>
    <recommendedName>
        <fullName evidence="4">CRC domain-containing protein</fullName>
    </recommendedName>
</protein>
<evidence type="ECO:0000313" key="3">
    <source>
        <dbReference type="Proteomes" id="UP001372338"/>
    </source>
</evidence>
<feature type="compositionally biased region" description="Basic and acidic residues" evidence="1">
    <location>
        <begin position="1"/>
        <end position="14"/>
    </location>
</feature>
<gene>
    <name evidence="2" type="ORF">RIF29_12297</name>
</gene>
<proteinExistence type="predicted"/>
<feature type="compositionally biased region" description="Low complexity" evidence="1">
    <location>
        <begin position="15"/>
        <end position="26"/>
    </location>
</feature>
<reference evidence="2 3" key="1">
    <citation type="submission" date="2024-01" db="EMBL/GenBank/DDBJ databases">
        <title>The genomes of 5 underutilized Papilionoideae crops provide insights into root nodulation and disease resistanc.</title>
        <authorList>
            <person name="Yuan L."/>
        </authorList>
    </citation>
    <scope>NUCLEOTIDE SEQUENCE [LARGE SCALE GENOMIC DNA]</scope>
    <source>
        <strain evidence="2">ZHUSHIDOU_FW_LH</strain>
        <tissue evidence="2">Leaf</tissue>
    </source>
</reference>
<name>A0AAN9P115_CROPI</name>
<feature type="compositionally biased region" description="Low complexity" evidence="1">
    <location>
        <begin position="42"/>
        <end position="71"/>
    </location>
</feature>
<feature type="compositionally biased region" description="Polar residues" evidence="1">
    <location>
        <begin position="154"/>
        <end position="164"/>
    </location>
</feature>
<accession>A0AAN9P115</accession>
<feature type="region of interest" description="Disordered" evidence="1">
    <location>
        <begin position="120"/>
        <end position="164"/>
    </location>
</feature>
<comment type="caution">
    <text evidence="2">The sequence shown here is derived from an EMBL/GenBank/DDBJ whole genome shotgun (WGS) entry which is preliminary data.</text>
</comment>
<evidence type="ECO:0008006" key="4">
    <source>
        <dbReference type="Google" id="ProtNLM"/>
    </source>
</evidence>
<organism evidence="2 3">
    <name type="scientific">Crotalaria pallida</name>
    <name type="common">Smooth rattlebox</name>
    <name type="synonym">Crotalaria striata</name>
    <dbReference type="NCBI Taxonomy" id="3830"/>
    <lineage>
        <taxon>Eukaryota</taxon>
        <taxon>Viridiplantae</taxon>
        <taxon>Streptophyta</taxon>
        <taxon>Embryophyta</taxon>
        <taxon>Tracheophyta</taxon>
        <taxon>Spermatophyta</taxon>
        <taxon>Magnoliopsida</taxon>
        <taxon>eudicotyledons</taxon>
        <taxon>Gunneridae</taxon>
        <taxon>Pentapetalae</taxon>
        <taxon>rosids</taxon>
        <taxon>fabids</taxon>
        <taxon>Fabales</taxon>
        <taxon>Fabaceae</taxon>
        <taxon>Papilionoideae</taxon>
        <taxon>50 kb inversion clade</taxon>
        <taxon>genistoids sensu lato</taxon>
        <taxon>core genistoids</taxon>
        <taxon>Crotalarieae</taxon>
        <taxon>Crotalaria</taxon>
    </lineage>
</organism>
<dbReference type="AlphaFoldDB" id="A0AAN9P115"/>
<dbReference type="Proteomes" id="UP001372338">
    <property type="component" value="Unassembled WGS sequence"/>
</dbReference>
<dbReference type="EMBL" id="JAYWIO010000002">
    <property type="protein sequence ID" value="KAK7283055.1"/>
    <property type="molecule type" value="Genomic_DNA"/>
</dbReference>
<evidence type="ECO:0000256" key="1">
    <source>
        <dbReference type="SAM" id="MobiDB-lite"/>
    </source>
</evidence>
<feature type="compositionally biased region" description="Low complexity" evidence="1">
    <location>
        <begin position="132"/>
        <end position="143"/>
    </location>
</feature>
<sequence length="314" mass="33918">MDSTEALKSKKDESTSSSSQPSPASPNLHDLGGCIQSPEATSDSVGTIISSSSLPSKISEESASLAPSSSAVAISRSRECSMISKKMKYKVVTPPCKPGTRTTISVSTINKNRLIDASAAAESPRFTTEPFTSSSHTEAAAATIRDDNKKTSTTDHAGNSQKLDLPRSNSKNHCACFAGELYCGQNCSCRGCSNRPEFQDKIHEIRQEIISRDPLHLQCYESGEADPPSRDWTRNPSGSYSFTCSRFNPLPKLMPFAAVPRSRETSNPQAVPSFSPESKHKFRGMLLTCPDFQAEVAFVNVQDNIIGKKLGDEG</sequence>
<keyword evidence="3" id="KW-1185">Reference proteome</keyword>
<feature type="region of interest" description="Disordered" evidence="1">
    <location>
        <begin position="1"/>
        <end position="71"/>
    </location>
</feature>